<sequence>MSSYQHRMQYEPNYYIPPSYQGGRGRRSRTASEAKLQKLAEYTHRLREALDFPTIRVSEASRRFVGVRFSA</sequence>
<accession>A0AAD5SQR4</accession>
<feature type="region of interest" description="Disordered" evidence="1">
    <location>
        <begin position="1"/>
        <end position="32"/>
    </location>
</feature>
<dbReference type="Proteomes" id="UP001212841">
    <property type="component" value="Unassembled WGS sequence"/>
</dbReference>
<comment type="caution">
    <text evidence="2">The sequence shown here is derived from an EMBL/GenBank/DDBJ whole genome shotgun (WGS) entry which is preliminary data.</text>
</comment>
<dbReference type="AlphaFoldDB" id="A0AAD5SQR4"/>
<gene>
    <name evidence="2" type="ORF">HK097_006411</name>
</gene>
<proteinExistence type="predicted"/>
<evidence type="ECO:0000256" key="1">
    <source>
        <dbReference type="SAM" id="MobiDB-lite"/>
    </source>
</evidence>
<reference evidence="2" key="1">
    <citation type="submission" date="2020-05" db="EMBL/GenBank/DDBJ databases">
        <title>Phylogenomic resolution of chytrid fungi.</title>
        <authorList>
            <person name="Stajich J.E."/>
            <person name="Amses K."/>
            <person name="Simmons R."/>
            <person name="Seto K."/>
            <person name="Myers J."/>
            <person name="Bonds A."/>
            <person name="Quandt C.A."/>
            <person name="Barry K."/>
            <person name="Liu P."/>
            <person name="Grigoriev I."/>
            <person name="Longcore J.E."/>
            <person name="James T.Y."/>
        </authorList>
    </citation>
    <scope>NUCLEOTIDE SEQUENCE</scope>
    <source>
        <strain evidence="2">JEL0318</strain>
    </source>
</reference>
<organism evidence="2 3">
    <name type="scientific">Rhizophlyctis rosea</name>
    <dbReference type="NCBI Taxonomy" id="64517"/>
    <lineage>
        <taxon>Eukaryota</taxon>
        <taxon>Fungi</taxon>
        <taxon>Fungi incertae sedis</taxon>
        <taxon>Chytridiomycota</taxon>
        <taxon>Chytridiomycota incertae sedis</taxon>
        <taxon>Chytridiomycetes</taxon>
        <taxon>Rhizophlyctidales</taxon>
        <taxon>Rhizophlyctidaceae</taxon>
        <taxon>Rhizophlyctis</taxon>
    </lineage>
</organism>
<evidence type="ECO:0000313" key="3">
    <source>
        <dbReference type="Proteomes" id="UP001212841"/>
    </source>
</evidence>
<evidence type="ECO:0000313" key="2">
    <source>
        <dbReference type="EMBL" id="KAJ3056504.1"/>
    </source>
</evidence>
<name>A0AAD5SQR4_9FUNG</name>
<keyword evidence="3" id="KW-1185">Reference proteome</keyword>
<dbReference type="EMBL" id="JADGJD010000030">
    <property type="protein sequence ID" value="KAJ3056504.1"/>
    <property type="molecule type" value="Genomic_DNA"/>
</dbReference>
<protein>
    <submittedName>
        <fullName evidence="2">Uncharacterized protein</fullName>
    </submittedName>
</protein>